<dbReference type="InterPro" id="IPR019887">
    <property type="entry name" value="Tscrpt_reg_AsnC/Lrp_C"/>
</dbReference>
<protein>
    <submittedName>
        <fullName evidence="5">Lrp/AsnC family transcriptional regulator</fullName>
    </submittedName>
</protein>
<organism evidence="5 6">
    <name type="scientific">Marine Group III euryarchaeote</name>
    <dbReference type="NCBI Taxonomy" id="2173149"/>
    <lineage>
        <taxon>Archaea</taxon>
        <taxon>Methanobacteriati</taxon>
        <taxon>Thermoplasmatota</taxon>
        <taxon>Thermoplasmata</taxon>
        <taxon>Candidatus Thermoprofundales</taxon>
    </lineage>
</organism>
<feature type="domain" description="HTH asnC-type" evidence="4">
    <location>
        <begin position="3"/>
        <end position="64"/>
    </location>
</feature>
<dbReference type="InterPro" id="IPR036388">
    <property type="entry name" value="WH-like_DNA-bd_sf"/>
</dbReference>
<gene>
    <name evidence="5" type="ORF">EYO15_00665</name>
</gene>
<dbReference type="Pfam" id="PF13412">
    <property type="entry name" value="HTH_24"/>
    <property type="match status" value="1"/>
</dbReference>
<reference evidence="6" key="1">
    <citation type="journal article" date="2019" name="bioRxiv">
        <title>Genome diversification in globally distributed novel marine Proteobacteria is linked to environmental adaptation.</title>
        <authorList>
            <person name="Zhou Z."/>
            <person name="Tran P.Q."/>
            <person name="Kieft K."/>
            <person name="Anantharaman K."/>
        </authorList>
    </citation>
    <scope>NUCLEOTIDE SEQUENCE [LARGE SCALE GENOMIC DNA]</scope>
</reference>
<dbReference type="SUPFAM" id="SSF46785">
    <property type="entry name" value="Winged helix' DNA-binding domain"/>
    <property type="match status" value="1"/>
</dbReference>
<dbReference type="PROSITE" id="PS50956">
    <property type="entry name" value="HTH_ASNC_2"/>
    <property type="match status" value="1"/>
</dbReference>
<keyword evidence="1" id="KW-0805">Transcription regulation</keyword>
<evidence type="ECO:0000256" key="2">
    <source>
        <dbReference type="ARBA" id="ARBA00023125"/>
    </source>
</evidence>
<dbReference type="InterPro" id="IPR011991">
    <property type="entry name" value="ArsR-like_HTH"/>
</dbReference>
<dbReference type="GO" id="GO:0005829">
    <property type="term" value="C:cytosol"/>
    <property type="evidence" value="ECO:0007669"/>
    <property type="project" value="TreeGrafter"/>
</dbReference>
<evidence type="ECO:0000259" key="4">
    <source>
        <dbReference type="PROSITE" id="PS50956"/>
    </source>
</evidence>
<evidence type="ECO:0000313" key="5">
    <source>
        <dbReference type="EMBL" id="HIA97684.1"/>
    </source>
</evidence>
<evidence type="ECO:0000256" key="1">
    <source>
        <dbReference type="ARBA" id="ARBA00023015"/>
    </source>
</evidence>
<proteinExistence type="predicted"/>
<dbReference type="SUPFAM" id="SSF54909">
    <property type="entry name" value="Dimeric alpha+beta barrel"/>
    <property type="match status" value="1"/>
</dbReference>
<keyword evidence="2" id="KW-0238">DNA-binding</keyword>
<dbReference type="InterPro" id="IPR000485">
    <property type="entry name" value="AsnC-type_HTH_dom"/>
</dbReference>
<dbReference type="GO" id="GO:0043565">
    <property type="term" value="F:sequence-specific DNA binding"/>
    <property type="evidence" value="ECO:0007669"/>
    <property type="project" value="InterPro"/>
</dbReference>
<dbReference type="PRINTS" id="PR00033">
    <property type="entry name" value="HTHASNC"/>
</dbReference>
<dbReference type="InterPro" id="IPR036390">
    <property type="entry name" value="WH_DNA-bd_sf"/>
</dbReference>
<sequence>MELDKKDIQLLEILEKDAKASVQFLSEETGIPASTVHHRIKKLERNNIILRYRAELNPKIMGKGFSAYVMVNGSPEKYLGDDFFQHKYVAEVSAVTGNYDLIIKIQCANLDQFNDFLQEFREKYGKFLNRTVTMVCTENLV</sequence>
<dbReference type="Gene3D" id="3.30.70.920">
    <property type="match status" value="1"/>
</dbReference>
<dbReference type="SMART" id="SM00344">
    <property type="entry name" value="HTH_ASNC"/>
    <property type="match status" value="1"/>
</dbReference>
<dbReference type="InterPro" id="IPR011008">
    <property type="entry name" value="Dimeric_a/b-barrel"/>
</dbReference>
<dbReference type="EMBL" id="DTTC01000028">
    <property type="protein sequence ID" value="HIA97684.1"/>
    <property type="molecule type" value="Genomic_DNA"/>
</dbReference>
<dbReference type="PANTHER" id="PTHR30154:SF34">
    <property type="entry name" value="TRANSCRIPTIONAL REGULATOR AZLB"/>
    <property type="match status" value="1"/>
</dbReference>
<dbReference type="GO" id="GO:0043200">
    <property type="term" value="P:response to amino acid"/>
    <property type="evidence" value="ECO:0007669"/>
    <property type="project" value="TreeGrafter"/>
</dbReference>
<keyword evidence="3" id="KW-0804">Transcription</keyword>
<dbReference type="Pfam" id="PF01037">
    <property type="entry name" value="AsnC_trans_reg"/>
    <property type="match status" value="1"/>
</dbReference>
<evidence type="ECO:0000313" key="6">
    <source>
        <dbReference type="Proteomes" id="UP000589132"/>
    </source>
</evidence>
<dbReference type="InterPro" id="IPR019888">
    <property type="entry name" value="Tscrpt_reg_AsnC-like"/>
</dbReference>
<dbReference type="Proteomes" id="UP000589132">
    <property type="component" value="Unassembled WGS sequence"/>
</dbReference>
<dbReference type="CDD" id="cd00090">
    <property type="entry name" value="HTH_ARSR"/>
    <property type="match status" value="1"/>
</dbReference>
<dbReference type="PANTHER" id="PTHR30154">
    <property type="entry name" value="LEUCINE-RESPONSIVE REGULATORY PROTEIN"/>
    <property type="match status" value="1"/>
</dbReference>
<name>A0A7J4CYK7_9ARCH</name>
<dbReference type="Gene3D" id="1.10.10.10">
    <property type="entry name" value="Winged helix-like DNA-binding domain superfamily/Winged helix DNA-binding domain"/>
    <property type="match status" value="1"/>
</dbReference>
<accession>A0A7J4CYK7</accession>
<comment type="caution">
    <text evidence="5">The sequence shown here is derived from an EMBL/GenBank/DDBJ whole genome shotgun (WGS) entry which is preliminary data.</text>
</comment>
<dbReference type="AlphaFoldDB" id="A0A7J4CYK7"/>
<evidence type="ECO:0000256" key="3">
    <source>
        <dbReference type="ARBA" id="ARBA00023163"/>
    </source>
</evidence>